<evidence type="ECO:0000313" key="2">
    <source>
        <dbReference type="EnsemblPlants" id="OMERI04G19340.3"/>
    </source>
</evidence>
<sequence length="99" mass="10517">MPYAHAHQVTILQEILTTEDALTAATAGGTEATTALRSPTLLSRAPTFRSPLATPLPSLEALIGRGHLARRQQDRGGTTRKERETATEAGAIAALAWRS</sequence>
<dbReference type="EnsemblPlants" id="OMERI04G19340.3">
    <property type="protein sequence ID" value="OMERI04G19340.3"/>
    <property type="gene ID" value="OMERI04G19340"/>
</dbReference>
<name>A0A0E0DHP8_9ORYZ</name>
<feature type="compositionally biased region" description="Basic and acidic residues" evidence="1">
    <location>
        <begin position="71"/>
        <end position="86"/>
    </location>
</feature>
<dbReference type="Gramene" id="OMERI04G19340.3">
    <property type="protein sequence ID" value="OMERI04G19340.3"/>
    <property type="gene ID" value="OMERI04G19340"/>
</dbReference>
<dbReference type="HOGENOM" id="CLU_2324284_0_0_1"/>
<feature type="region of interest" description="Disordered" evidence="1">
    <location>
        <begin position="69"/>
        <end position="90"/>
    </location>
</feature>
<reference evidence="2" key="1">
    <citation type="submission" date="2015-04" db="UniProtKB">
        <authorList>
            <consortium name="EnsemblPlants"/>
        </authorList>
    </citation>
    <scope>IDENTIFICATION</scope>
</reference>
<protein>
    <submittedName>
        <fullName evidence="2">Uncharacterized protein</fullName>
    </submittedName>
</protein>
<dbReference type="Proteomes" id="UP000008021">
    <property type="component" value="Chromosome 4"/>
</dbReference>
<reference evidence="2" key="2">
    <citation type="submission" date="2018-05" db="EMBL/GenBank/DDBJ databases">
        <title>OmerRS3 (Oryza meridionalis Reference Sequence Version 3).</title>
        <authorList>
            <person name="Zhang J."/>
            <person name="Kudrna D."/>
            <person name="Lee S."/>
            <person name="Talag J."/>
            <person name="Welchert J."/>
            <person name="Wing R.A."/>
        </authorList>
    </citation>
    <scope>NUCLEOTIDE SEQUENCE [LARGE SCALE GENOMIC DNA]</scope>
    <source>
        <strain evidence="2">cv. OR44</strain>
    </source>
</reference>
<dbReference type="AlphaFoldDB" id="A0A0E0DHP8"/>
<organism evidence="2">
    <name type="scientific">Oryza meridionalis</name>
    <dbReference type="NCBI Taxonomy" id="40149"/>
    <lineage>
        <taxon>Eukaryota</taxon>
        <taxon>Viridiplantae</taxon>
        <taxon>Streptophyta</taxon>
        <taxon>Embryophyta</taxon>
        <taxon>Tracheophyta</taxon>
        <taxon>Spermatophyta</taxon>
        <taxon>Magnoliopsida</taxon>
        <taxon>Liliopsida</taxon>
        <taxon>Poales</taxon>
        <taxon>Poaceae</taxon>
        <taxon>BOP clade</taxon>
        <taxon>Oryzoideae</taxon>
        <taxon>Oryzeae</taxon>
        <taxon>Oryzinae</taxon>
        <taxon>Oryza</taxon>
    </lineage>
</organism>
<keyword evidence="3" id="KW-1185">Reference proteome</keyword>
<evidence type="ECO:0000256" key="1">
    <source>
        <dbReference type="SAM" id="MobiDB-lite"/>
    </source>
</evidence>
<evidence type="ECO:0000313" key="3">
    <source>
        <dbReference type="Proteomes" id="UP000008021"/>
    </source>
</evidence>
<accession>A0A0E0DHP8</accession>
<proteinExistence type="predicted"/>